<gene>
    <name evidence="1" type="ORF">TNCV_1741141</name>
</gene>
<keyword evidence="2" id="KW-1185">Reference proteome</keyword>
<comment type="caution">
    <text evidence="1">The sequence shown here is derived from an EMBL/GenBank/DDBJ whole genome shotgun (WGS) entry which is preliminary data.</text>
</comment>
<evidence type="ECO:0000313" key="2">
    <source>
        <dbReference type="Proteomes" id="UP000887159"/>
    </source>
</evidence>
<evidence type="ECO:0000313" key="1">
    <source>
        <dbReference type="EMBL" id="GFX92194.1"/>
    </source>
</evidence>
<protein>
    <submittedName>
        <fullName evidence="1">Uncharacterized protein</fullName>
    </submittedName>
</protein>
<dbReference type="Proteomes" id="UP000887159">
    <property type="component" value="Unassembled WGS sequence"/>
</dbReference>
<dbReference type="AlphaFoldDB" id="A0A8X6RGM0"/>
<name>A0A8X6RGM0_TRICX</name>
<dbReference type="EMBL" id="BMAU01021142">
    <property type="protein sequence ID" value="GFX92194.1"/>
    <property type="molecule type" value="Genomic_DNA"/>
</dbReference>
<accession>A0A8X6RGM0</accession>
<reference evidence="1" key="1">
    <citation type="submission" date="2020-08" db="EMBL/GenBank/DDBJ databases">
        <title>Multicomponent nature underlies the extraordinary mechanical properties of spider dragline silk.</title>
        <authorList>
            <person name="Kono N."/>
            <person name="Nakamura H."/>
            <person name="Mori M."/>
            <person name="Yoshida Y."/>
            <person name="Ohtoshi R."/>
            <person name="Malay A.D."/>
            <person name="Moran D.A.P."/>
            <person name="Tomita M."/>
            <person name="Numata K."/>
            <person name="Arakawa K."/>
        </authorList>
    </citation>
    <scope>NUCLEOTIDE SEQUENCE</scope>
</reference>
<proteinExistence type="predicted"/>
<organism evidence="1 2">
    <name type="scientific">Trichonephila clavipes</name>
    <name type="common">Golden silk orbweaver</name>
    <name type="synonym">Nephila clavipes</name>
    <dbReference type="NCBI Taxonomy" id="2585209"/>
    <lineage>
        <taxon>Eukaryota</taxon>
        <taxon>Metazoa</taxon>
        <taxon>Ecdysozoa</taxon>
        <taxon>Arthropoda</taxon>
        <taxon>Chelicerata</taxon>
        <taxon>Arachnida</taxon>
        <taxon>Araneae</taxon>
        <taxon>Araneomorphae</taxon>
        <taxon>Entelegynae</taxon>
        <taxon>Araneoidea</taxon>
        <taxon>Nephilidae</taxon>
        <taxon>Trichonephila</taxon>
    </lineage>
</organism>
<sequence length="73" mass="8849">MVWGAISSHALKHLVVLEEDDHRRPLSNLADHIYSMRQTLFPLEHPVFLTTPLFTRFTMFKHHYMRMMKKWNI</sequence>